<keyword evidence="3" id="KW-1185">Reference proteome</keyword>
<evidence type="ECO:0000313" key="2">
    <source>
        <dbReference type="EMBL" id="WDE00128.1"/>
    </source>
</evidence>
<sequence length="185" mass="20487">MFHKMIIAIALFGSAQALSQPTSPQYLQLKDRLDRPSDGYCLDVVGSGKHIRLDMPLTAHNCKGPQVYADEVVQYRSDQSLYFPAYDGCVTAMGINDKALSGNALMLKPCGVEQPFLNAKKFQKFEFNTKGQVKLVGSQLCLVSGAESHTTYSLAHRWRSLFLLPCAEAKIEHSVWSLVPAGYNK</sequence>
<dbReference type="PROSITE" id="PS50231">
    <property type="entry name" value="RICIN_B_LECTIN"/>
    <property type="match status" value="1"/>
</dbReference>
<dbReference type="Proteomes" id="UP000032568">
    <property type="component" value="Chromosome"/>
</dbReference>
<reference evidence="2 3" key="2">
    <citation type="journal article" date="2022" name="Mar. Drugs">
        <title>Bioassay-Guided Fractionation Leads to the Detection of Cholic Acid Generated by the Rare Thalassomonas sp.</title>
        <authorList>
            <person name="Pheiffer F."/>
            <person name="Schneider Y.K."/>
            <person name="Hansen E.H."/>
            <person name="Andersen J.H."/>
            <person name="Isaksson J."/>
            <person name="Busche T."/>
            <person name="R C."/>
            <person name="Kalinowski J."/>
            <person name="Zyl L.V."/>
            <person name="Trindade M."/>
        </authorList>
    </citation>
    <scope>NUCLEOTIDE SEQUENCE [LARGE SCALE GENOMIC DNA]</scope>
    <source>
        <strain evidence="2 3">A5K-106</strain>
    </source>
</reference>
<dbReference type="AlphaFoldDB" id="A0AAE9YV79"/>
<feature type="signal peptide" evidence="1">
    <location>
        <begin position="1"/>
        <end position="19"/>
    </location>
</feature>
<dbReference type="SUPFAM" id="SSF50370">
    <property type="entry name" value="Ricin B-like lectins"/>
    <property type="match status" value="1"/>
</dbReference>
<reference evidence="2 3" key="1">
    <citation type="journal article" date="2015" name="Genome Announc.">
        <title>Draft Genome Sequences of Marine Isolates of Thalassomonas viridans and Thalassomonas actiniarum.</title>
        <authorList>
            <person name="Olonade I."/>
            <person name="van Zyl L.J."/>
            <person name="Trindade M."/>
        </authorList>
    </citation>
    <scope>NUCLEOTIDE SEQUENCE [LARGE SCALE GENOMIC DNA]</scope>
    <source>
        <strain evidence="2 3">A5K-106</strain>
    </source>
</reference>
<evidence type="ECO:0000313" key="3">
    <source>
        <dbReference type="Proteomes" id="UP000032568"/>
    </source>
</evidence>
<proteinExistence type="predicted"/>
<dbReference type="Gene3D" id="2.80.10.50">
    <property type="match status" value="1"/>
</dbReference>
<feature type="chain" id="PRO_5042282148" description="Ricin B lectin domain-containing protein" evidence="1">
    <location>
        <begin position="20"/>
        <end position="185"/>
    </location>
</feature>
<organism evidence="2 3">
    <name type="scientific">Thalassomonas actiniarum</name>
    <dbReference type="NCBI Taxonomy" id="485447"/>
    <lineage>
        <taxon>Bacteria</taxon>
        <taxon>Pseudomonadati</taxon>
        <taxon>Pseudomonadota</taxon>
        <taxon>Gammaproteobacteria</taxon>
        <taxon>Alteromonadales</taxon>
        <taxon>Colwelliaceae</taxon>
        <taxon>Thalassomonas</taxon>
    </lineage>
</organism>
<evidence type="ECO:0000256" key="1">
    <source>
        <dbReference type="SAM" id="SignalP"/>
    </source>
</evidence>
<gene>
    <name evidence="2" type="ORF">SG35_005595</name>
</gene>
<dbReference type="RefSeq" id="WP_053043069.1">
    <property type="nucleotide sequence ID" value="NZ_CP059735.1"/>
</dbReference>
<accession>A0AAE9YV79</accession>
<dbReference type="InterPro" id="IPR035992">
    <property type="entry name" value="Ricin_B-like_lectins"/>
</dbReference>
<name>A0AAE9YV79_9GAMM</name>
<dbReference type="KEGG" id="tact:SG35_005595"/>
<evidence type="ECO:0008006" key="4">
    <source>
        <dbReference type="Google" id="ProtNLM"/>
    </source>
</evidence>
<protein>
    <recommendedName>
        <fullName evidence="4">Ricin B lectin domain-containing protein</fullName>
    </recommendedName>
</protein>
<keyword evidence="1" id="KW-0732">Signal</keyword>
<dbReference type="EMBL" id="CP059735">
    <property type="protein sequence ID" value="WDE00128.1"/>
    <property type="molecule type" value="Genomic_DNA"/>
</dbReference>